<protein>
    <submittedName>
        <fullName evidence="3">Uncharacterized protein YndB with AHSA1/START domain</fullName>
    </submittedName>
</protein>
<comment type="similarity">
    <text evidence="1">Belongs to the AHA1 family.</text>
</comment>
<proteinExistence type="inferred from homology"/>
<evidence type="ECO:0000313" key="4">
    <source>
        <dbReference type="Proteomes" id="UP000703038"/>
    </source>
</evidence>
<reference evidence="3 4" key="1">
    <citation type="submission" date="2021-01" db="EMBL/GenBank/DDBJ databases">
        <title>Genomics of switchgrass bacterial isolates.</title>
        <authorList>
            <person name="Shade A."/>
        </authorList>
    </citation>
    <scope>NUCLEOTIDE SEQUENCE [LARGE SCALE GENOMIC DNA]</scope>
    <source>
        <strain evidence="3 4">PvP111</strain>
    </source>
</reference>
<dbReference type="SUPFAM" id="SSF55961">
    <property type="entry name" value="Bet v1-like"/>
    <property type="match status" value="1"/>
</dbReference>
<evidence type="ECO:0000259" key="2">
    <source>
        <dbReference type="Pfam" id="PF08327"/>
    </source>
</evidence>
<name>A0ABS2KS34_9NOCA</name>
<gene>
    <name evidence="3" type="ORF">JOE42_001493</name>
</gene>
<keyword evidence="4" id="KW-1185">Reference proteome</keyword>
<accession>A0ABS2KS34</accession>
<dbReference type="Proteomes" id="UP000703038">
    <property type="component" value="Unassembled WGS sequence"/>
</dbReference>
<dbReference type="Pfam" id="PF08327">
    <property type="entry name" value="AHSA1"/>
    <property type="match status" value="1"/>
</dbReference>
<sequence length="166" mass="18189">MTSHPEPTGRLERTETGVDLVLERVLDVSLGDVWDSITVSERTARWYGSWEGRPGAGSTVRVTMGFEENAPASDLTILACDAPRYLALESDGWTFDVTLRATGDGTTLTFRHHLTTTDGLEDIGPGWEYYLDVLVSTHVNGWSPSFDDYHPSQCGYYGSLSPSAPA</sequence>
<evidence type="ECO:0000256" key="1">
    <source>
        <dbReference type="ARBA" id="ARBA00006817"/>
    </source>
</evidence>
<dbReference type="InterPro" id="IPR013538">
    <property type="entry name" value="ASHA1/2-like_C"/>
</dbReference>
<dbReference type="EMBL" id="JAFBBK010000001">
    <property type="protein sequence ID" value="MBM7414760.1"/>
    <property type="molecule type" value="Genomic_DNA"/>
</dbReference>
<dbReference type="Gene3D" id="3.30.530.20">
    <property type="match status" value="1"/>
</dbReference>
<feature type="domain" description="Activator of Hsp90 ATPase homologue 1/2-like C-terminal" evidence="2">
    <location>
        <begin position="28"/>
        <end position="136"/>
    </location>
</feature>
<comment type="caution">
    <text evidence="3">The sequence shown here is derived from an EMBL/GenBank/DDBJ whole genome shotgun (WGS) entry which is preliminary data.</text>
</comment>
<dbReference type="RefSeq" id="WP_204867628.1">
    <property type="nucleotide sequence ID" value="NZ_JAFBBK010000001.1"/>
</dbReference>
<evidence type="ECO:0000313" key="3">
    <source>
        <dbReference type="EMBL" id="MBM7414760.1"/>
    </source>
</evidence>
<organism evidence="3 4">
    <name type="scientific">Rhodococcoides corynebacterioides</name>
    <dbReference type="NCBI Taxonomy" id="53972"/>
    <lineage>
        <taxon>Bacteria</taxon>
        <taxon>Bacillati</taxon>
        <taxon>Actinomycetota</taxon>
        <taxon>Actinomycetes</taxon>
        <taxon>Mycobacteriales</taxon>
        <taxon>Nocardiaceae</taxon>
        <taxon>Rhodococcoides</taxon>
    </lineage>
</organism>
<dbReference type="InterPro" id="IPR023393">
    <property type="entry name" value="START-like_dom_sf"/>
</dbReference>